<feature type="compositionally biased region" description="Polar residues" evidence="2">
    <location>
        <begin position="316"/>
        <end position="334"/>
    </location>
</feature>
<gene>
    <name evidence="4" type="ORF">QYE76_028294</name>
</gene>
<comment type="caution">
    <text evidence="4">The sequence shown here is derived from an EMBL/GenBank/DDBJ whole genome shotgun (WGS) entry which is preliminary data.</text>
</comment>
<feature type="coiled-coil region" evidence="1">
    <location>
        <begin position="410"/>
        <end position="492"/>
    </location>
</feature>
<protein>
    <recommendedName>
        <fullName evidence="3">Transposase (putative) gypsy type domain-containing protein</fullName>
    </recommendedName>
</protein>
<dbReference type="PANTHER" id="PTHR31099">
    <property type="entry name" value="OS06G0165300 PROTEIN"/>
    <property type="match status" value="1"/>
</dbReference>
<proteinExistence type="predicted"/>
<evidence type="ECO:0000259" key="3">
    <source>
        <dbReference type="Pfam" id="PF04195"/>
    </source>
</evidence>
<organism evidence="4 5">
    <name type="scientific">Lolium multiflorum</name>
    <name type="common">Italian ryegrass</name>
    <name type="synonym">Lolium perenne subsp. multiflorum</name>
    <dbReference type="NCBI Taxonomy" id="4521"/>
    <lineage>
        <taxon>Eukaryota</taxon>
        <taxon>Viridiplantae</taxon>
        <taxon>Streptophyta</taxon>
        <taxon>Embryophyta</taxon>
        <taxon>Tracheophyta</taxon>
        <taxon>Spermatophyta</taxon>
        <taxon>Magnoliopsida</taxon>
        <taxon>Liliopsida</taxon>
        <taxon>Poales</taxon>
        <taxon>Poaceae</taxon>
        <taxon>BOP clade</taxon>
        <taxon>Pooideae</taxon>
        <taxon>Poodae</taxon>
        <taxon>Poeae</taxon>
        <taxon>Poeae Chloroplast Group 2 (Poeae type)</taxon>
        <taxon>Loliodinae</taxon>
        <taxon>Loliinae</taxon>
        <taxon>Lolium</taxon>
    </lineage>
</organism>
<dbReference type="EMBL" id="JAUUTY010000007">
    <property type="protein sequence ID" value="KAK1604621.1"/>
    <property type="molecule type" value="Genomic_DNA"/>
</dbReference>
<sequence length="513" mass="56293">MAMASPQSSASWSPDDVHDEPTRHRDPRTSADDLSALPERVTSRLRTGKTLRDICKKYSIPYDFSPVLAGDLSSCSPPPPGSVCVYVEALDAGLRLPLHPFFGTVLSHFGLAPGQLAPNGWRALAGFVVLSHFAGEAPSLAVFRYFFALCKLGQTQNKLYSFRSKDAVGLLFGKLSNNIKGWKGDFFFLSSSAPWPCPVQWGEPSRSATFEPTLTGKEKGVAAKLLRVRGDCPIDLTTYLHERSMIEAKITGPAPSPSQGMKFREAPVHVTMEDVRAEKAAALLASARKVAVKTEADCIALPCETSSGKRRKLAEGQSSASDTSCPPGFSTTWKTPPVKDEDGEKQWSALRQHREGDTGDWKAARQLLQRSVTPSRELELAASKPADVVASSYMSLLQTANEVAFSLAYALELEDKLRARDREADTLRAREREAAEEADALRAELRKAKAELAETKAAAAREFTGSSREHARALAERELQGYERGMEDMKRAALRRYPNLDPARLVVPLHRPR</sequence>
<evidence type="ECO:0000256" key="1">
    <source>
        <dbReference type="SAM" id="Coils"/>
    </source>
</evidence>
<feature type="region of interest" description="Disordered" evidence="2">
    <location>
        <begin position="309"/>
        <end position="341"/>
    </location>
</feature>
<dbReference type="Proteomes" id="UP001231189">
    <property type="component" value="Unassembled WGS sequence"/>
</dbReference>
<dbReference type="InterPro" id="IPR007321">
    <property type="entry name" value="Transposase_28"/>
</dbReference>
<feature type="domain" description="Transposase (putative) gypsy type" evidence="3">
    <location>
        <begin position="83"/>
        <end position="150"/>
    </location>
</feature>
<dbReference type="AlphaFoldDB" id="A0AAD8QKP7"/>
<feature type="compositionally biased region" description="Polar residues" evidence="2">
    <location>
        <begin position="1"/>
        <end position="12"/>
    </location>
</feature>
<keyword evidence="1" id="KW-0175">Coiled coil</keyword>
<feature type="region of interest" description="Disordered" evidence="2">
    <location>
        <begin position="1"/>
        <end position="39"/>
    </location>
</feature>
<name>A0AAD8QKP7_LOLMU</name>
<evidence type="ECO:0000313" key="5">
    <source>
        <dbReference type="Proteomes" id="UP001231189"/>
    </source>
</evidence>
<reference evidence="4" key="1">
    <citation type="submission" date="2023-07" db="EMBL/GenBank/DDBJ databases">
        <title>A chromosome-level genome assembly of Lolium multiflorum.</title>
        <authorList>
            <person name="Chen Y."/>
            <person name="Copetti D."/>
            <person name="Kolliker R."/>
            <person name="Studer B."/>
        </authorList>
    </citation>
    <scope>NUCLEOTIDE SEQUENCE</scope>
    <source>
        <strain evidence="4">02402/16</strain>
        <tissue evidence="4">Leaf</tissue>
    </source>
</reference>
<feature type="compositionally biased region" description="Basic and acidic residues" evidence="2">
    <location>
        <begin position="15"/>
        <end position="31"/>
    </location>
</feature>
<keyword evidence="5" id="KW-1185">Reference proteome</keyword>
<dbReference type="PANTHER" id="PTHR31099:SF28">
    <property type="entry name" value="F5J5.12"/>
    <property type="match status" value="1"/>
</dbReference>
<evidence type="ECO:0000313" key="4">
    <source>
        <dbReference type="EMBL" id="KAK1604621.1"/>
    </source>
</evidence>
<evidence type="ECO:0000256" key="2">
    <source>
        <dbReference type="SAM" id="MobiDB-lite"/>
    </source>
</evidence>
<accession>A0AAD8QKP7</accession>
<dbReference type="Pfam" id="PF04195">
    <property type="entry name" value="Transposase_28"/>
    <property type="match status" value="1"/>
</dbReference>